<name>A0A5C3KE77_COPMA</name>
<accession>A0A5C3KE77</accession>
<dbReference type="AlphaFoldDB" id="A0A5C3KE77"/>
<reference evidence="1 2" key="1">
    <citation type="journal article" date="2019" name="Nat. Ecol. Evol.">
        <title>Megaphylogeny resolves global patterns of mushroom evolution.</title>
        <authorList>
            <person name="Varga T."/>
            <person name="Krizsan K."/>
            <person name="Foldi C."/>
            <person name="Dima B."/>
            <person name="Sanchez-Garcia M."/>
            <person name="Sanchez-Ramirez S."/>
            <person name="Szollosi G.J."/>
            <person name="Szarkandi J.G."/>
            <person name="Papp V."/>
            <person name="Albert L."/>
            <person name="Andreopoulos W."/>
            <person name="Angelini C."/>
            <person name="Antonin V."/>
            <person name="Barry K.W."/>
            <person name="Bougher N.L."/>
            <person name="Buchanan P."/>
            <person name="Buyck B."/>
            <person name="Bense V."/>
            <person name="Catcheside P."/>
            <person name="Chovatia M."/>
            <person name="Cooper J."/>
            <person name="Damon W."/>
            <person name="Desjardin D."/>
            <person name="Finy P."/>
            <person name="Geml J."/>
            <person name="Haridas S."/>
            <person name="Hughes K."/>
            <person name="Justo A."/>
            <person name="Karasinski D."/>
            <person name="Kautmanova I."/>
            <person name="Kiss B."/>
            <person name="Kocsube S."/>
            <person name="Kotiranta H."/>
            <person name="LaButti K.M."/>
            <person name="Lechner B.E."/>
            <person name="Liimatainen K."/>
            <person name="Lipzen A."/>
            <person name="Lukacs Z."/>
            <person name="Mihaltcheva S."/>
            <person name="Morgado L.N."/>
            <person name="Niskanen T."/>
            <person name="Noordeloos M.E."/>
            <person name="Ohm R.A."/>
            <person name="Ortiz-Santana B."/>
            <person name="Ovrebo C."/>
            <person name="Racz N."/>
            <person name="Riley R."/>
            <person name="Savchenko A."/>
            <person name="Shiryaev A."/>
            <person name="Soop K."/>
            <person name="Spirin V."/>
            <person name="Szebenyi C."/>
            <person name="Tomsovsky M."/>
            <person name="Tulloss R.E."/>
            <person name="Uehling J."/>
            <person name="Grigoriev I.V."/>
            <person name="Vagvolgyi C."/>
            <person name="Papp T."/>
            <person name="Martin F.M."/>
            <person name="Miettinen O."/>
            <person name="Hibbett D.S."/>
            <person name="Nagy L.G."/>
        </authorList>
    </citation>
    <scope>NUCLEOTIDE SEQUENCE [LARGE SCALE GENOMIC DNA]</scope>
    <source>
        <strain evidence="1 2">CBS 121175</strain>
    </source>
</reference>
<organism evidence="1 2">
    <name type="scientific">Coprinopsis marcescibilis</name>
    <name type="common">Agaric fungus</name>
    <name type="synonym">Psathyrella marcescibilis</name>
    <dbReference type="NCBI Taxonomy" id="230819"/>
    <lineage>
        <taxon>Eukaryota</taxon>
        <taxon>Fungi</taxon>
        <taxon>Dikarya</taxon>
        <taxon>Basidiomycota</taxon>
        <taxon>Agaricomycotina</taxon>
        <taxon>Agaricomycetes</taxon>
        <taxon>Agaricomycetidae</taxon>
        <taxon>Agaricales</taxon>
        <taxon>Agaricineae</taxon>
        <taxon>Psathyrellaceae</taxon>
        <taxon>Coprinopsis</taxon>
    </lineage>
</organism>
<evidence type="ECO:0000313" key="2">
    <source>
        <dbReference type="Proteomes" id="UP000307440"/>
    </source>
</evidence>
<sequence>MAAARTCGPVLSVAFFWPWYGSIELEALLLAPDWAWYWGRNDAPPQQELGTELEWSYSNGHLKGKPMSEMRKEGELSSRNSTQNANFHASRNGSKLHWFVIDLLLAKTSGWALRMSRNMLHMPTTIIAKQYRAGPISQQFLQHSHLLQSNI</sequence>
<protein>
    <submittedName>
        <fullName evidence="1">Uncharacterized protein</fullName>
    </submittedName>
</protein>
<evidence type="ECO:0000313" key="1">
    <source>
        <dbReference type="EMBL" id="TFK17983.1"/>
    </source>
</evidence>
<gene>
    <name evidence="1" type="ORF">FA15DRAFT_661070</name>
</gene>
<proteinExistence type="predicted"/>
<keyword evidence="2" id="KW-1185">Reference proteome</keyword>
<dbReference type="Proteomes" id="UP000307440">
    <property type="component" value="Unassembled WGS sequence"/>
</dbReference>
<dbReference type="EMBL" id="ML210444">
    <property type="protein sequence ID" value="TFK17983.1"/>
    <property type="molecule type" value="Genomic_DNA"/>
</dbReference>